<dbReference type="InterPro" id="IPR038673">
    <property type="entry name" value="OprB_sf"/>
</dbReference>
<keyword evidence="2" id="KW-0732">Signal</keyword>
<accession>A0ABS5E4J0</accession>
<protein>
    <submittedName>
        <fullName evidence="3">Carbohydrate porin</fullName>
    </submittedName>
</protein>
<dbReference type="Proteomes" id="UP000677812">
    <property type="component" value="Unassembled WGS sequence"/>
</dbReference>
<evidence type="ECO:0000256" key="1">
    <source>
        <dbReference type="ARBA" id="ARBA00008769"/>
    </source>
</evidence>
<evidence type="ECO:0000313" key="4">
    <source>
        <dbReference type="Proteomes" id="UP000677812"/>
    </source>
</evidence>
<feature type="signal peptide" evidence="2">
    <location>
        <begin position="1"/>
        <end position="32"/>
    </location>
</feature>
<dbReference type="RefSeq" id="WP_211680362.1">
    <property type="nucleotide sequence ID" value="NZ_JAGRQH010000001.1"/>
</dbReference>
<keyword evidence="4" id="KW-1185">Reference proteome</keyword>
<dbReference type="InterPro" id="IPR007049">
    <property type="entry name" value="Carb-sel_porin_OprB"/>
</dbReference>
<feature type="chain" id="PRO_5044995419" evidence="2">
    <location>
        <begin position="33"/>
        <end position="464"/>
    </location>
</feature>
<evidence type="ECO:0000256" key="2">
    <source>
        <dbReference type="RuleBase" id="RU363072"/>
    </source>
</evidence>
<reference evidence="3 4" key="1">
    <citation type="submission" date="2021-04" db="EMBL/GenBank/DDBJ databases">
        <title>The complete genome sequence of Neokomagataea sp. TBRC 2177.</title>
        <authorList>
            <person name="Charoenyingcharoen P."/>
            <person name="Yukphan P."/>
        </authorList>
    </citation>
    <scope>NUCLEOTIDE SEQUENCE [LARGE SCALE GENOMIC DNA]</scope>
    <source>
        <strain evidence="3 4">TBRC 2177</strain>
    </source>
</reference>
<dbReference type="EMBL" id="JAGRQH010000001">
    <property type="protein sequence ID" value="MBR0558825.1"/>
    <property type="molecule type" value="Genomic_DNA"/>
</dbReference>
<dbReference type="Pfam" id="PF04966">
    <property type="entry name" value="OprB"/>
    <property type="match status" value="1"/>
</dbReference>
<name>A0ABS5E4J0_9PROT</name>
<sequence>MIVRTAYHSLRRYSLLSFTLATVFAPRNPAWAVPALSPLIEAETAQPNTTDSSDLFAFHAQSTLVWQGHDGFHAPYSGAQSLMPAARGDETWDLTLYAGLHPWQGGEIWVNGEVDQGFGIGNTLGLAGFSSGEAYKIGRGTPYFRVQRAFFRQTINLGGTATRVDDDLNQFSIKQAPNRLVLTMGKFSIPDLYDNNSYAHDPRADFLNWSLIDTGTFDYAADSWGYTTGIATEWTQGRWTLRSGAFLMSIVPNSPDIDTSFKQFQIDEELEERHQIGTLPGKILLTAFTTHARMGRFSDALRLGNLTDTTPNTANVRRMENRPGLSLTIEQSLTKNIAAFIRTGWADGHYETYEFTDIDRSLALGLSFDGTIWHRSDDRIGLAGVINAASGRRKAYLAAGGTGLLVGDGQLPHAGDEHIIEMYYDLSVHPIGHLTLDYQWVGNPAYNKDRGPVSILGARIHSEF</sequence>
<comment type="caution">
    <text evidence="3">The sequence shown here is derived from an EMBL/GenBank/DDBJ whole genome shotgun (WGS) entry which is preliminary data.</text>
</comment>
<organism evidence="3 4">
    <name type="scientific">Neokomagataea anthophila</name>
    <dbReference type="NCBI Taxonomy" id="2826925"/>
    <lineage>
        <taxon>Bacteria</taxon>
        <taxon>Pseudomonadati</taxon>
        <taxon>Pseudomonadota</taxon>
        <taxon>Alphaproteobacteria</taxon>
        <taxon>Acetobacterales</taxon>
        <taxon>Acetobacteraceae</taxon>
        <taxon>Neokomagataea</taxon>
    </lineage>
</organism>
<proteinExistence type="inferred from homology"/>
<gene>
    <name evidence="3" type="ORF">KB213_01945</name>
</gene>
<dbReference type="Gene3D" id="2.40.160.180">
    <property type="entry name" value="Carbohydrate-selective porin OprB"/>
    <property type="match status" value="1"/>
</dbReference>
<comment type="similarity">
    <text evidence="1 2">Belongs to the OprB family.</text>
</comment>
<evidence type="ECO:0000313" key="3">
    <source>
        <dbReference type="EMBL" id="MBR0558825.1"/>
    </source>
</evidence>